<dbReference type="Proteomes" id="UP001732700">
    <property type="component" value="Chromosome 6C"/>
</dbReference>
<keyword evidence="2" id="KW-1185">Reference proteome</keyword>
<accession>A0ACD5YWS7</accession>
<sequence>MRKSSCGHVIGVPVTSKAYALEETTTRGAGPAKKDGDRLAVSLTHPSPYASFGYKHSSKGQVIHWVNKLGRRAQGFRDHGECSLQRPEPQVSQMDGTLNGQCADVYDLAVTLGPKLSETVKGKLSLGARILQAGGVERVFRQAFTAEKGERLVKALQCYLYTTSGPIAGMLFVSTRKIAFRSDRSLTVTSPAGDVARVPYKVVVPLRRIKKVKPSENAENPDQKYIHMVTVDGFEFWFMGFVSYQRCCKYMQQVISSELLL</sequence>
<evidence type="ECO:0000313" key="1">
    <source>
        <dbReference type="EnsemblPlants" id="AVESA.00010b.r2.6CG1080320.2.CDS"/>
    </source>
</evidence>
<protein>
    <submittedName>
        <fullName evidence="1">Uncharacterized protein</fullName>
    </submittedName>
</protein>
<proteinExistence type="predicted"/>
<organism evidence="1 2">
    <name type="scientific">Avena sativa</name>
    <name type="common">Oat</name>
    <dbReference type="NCBI Taxonomy" id="4498"/>
    <lineage>
        <taxon>Eukaryota</taxon>
        <taxon>Viridiplantae</taxon>
        <taxon>Streptophyta</taxon>
        <taxon>Embryophyta</taxon>
        <taxon>Tracheophyta</taxon>
        <taxon>Spermatophyta</taxon>
        <taxon>Magnoliopsida</taxon>
        <taxon>Liliopsida</taxon>
        <taxon>Poales</taxon>
        <taxon>Poaceae</taxon>
        <taxon>BOP clade</taxon>
        <taxon>Pooideae</taxon>
        <taxon>Poodae</taxon>
        <taxon>Poeae</taxon>
        <taxon>Poeae Chloroplast Group 1 (Aveneae type)</taxon>
        <taxon>Aveninae</taxon>
        <taxon>Avena</taxon>
    </lineage>
</organism>
<name>A0ACD5YWS7_AVESA</name>
<dbReference type="EnsemblPlants" id="AVESA.00010b.r2.6CG1080320.2">
    <property type="protein sequence ID" value="AVESA.00010b.r2.6CG1080320.2.CDS"/>
    <property type="gene ID" value="AVESA.00010b.r2.6CG1080320"/>
</dbReference>
<reference evidence="1" key="2">
    <citation type="submission" date="2025-09" db="UniProtKB">
        <authorList>
            <consortium name="EnsemblPlants"/>
        </authorList>
    </citation>
    <scope>IDENTIFICATION</scope>
</reference>
<evidence type="ECO:0000313" key="2">
    <source>
        <dbReference type="Proteomes" id="UP001732700"/>
    </source>
</evidence>
<reference evidence="1" key="1">
    <citation type="submission" date="2021-05" db="EMBL/GenBank/DDBJ databases">
        <authorList>
            <person name="Scholz U."/>
            <person name="Mascher M."/>
            <person name="Fiebig A."/>
        </authorList>
    </citation>
    <scope>NUCLEOTIDE SEQUENCE [LARGE SCALE GENOMIC DNA]</scope>
</reference>